<organism evidence="3 4">
    <name type="scientific">Varibaculum cambriense</name>
    <dbReference type="NCBI Taxonomy" id="184870"/>
    <lineage>
        <taxon>Bacteria</taxon>
        <taxon>Bacillati</taxon>
        <taxon>Actinomycetota</taxon>
        <taxon>Actinomycetes</taxon>
        <taxon>Actinomycetales</taxon>
        <taxon>Actinomycetaceae</taxon>
        <taxon>Varibaculum</taxon>
    </lineage>
</organism>
<dbReference type="EMBL" id="PNGC01000001">
    <property type="protein sequence ID" value="PMB90788.1"/>
    <property type="molecule type" value="Genomic_DNA"/>
</dbReference>
<dbReference type="NCBIfam" id="TIGR01665">
    <property type="entry name" value="put_anti_recept"/>
    <property type="match status" value="1"/>
</dbReference>
<evidence type="ECO:0000313" key="3">
    <source>
        <dbReference type="EMBL" id="PMB90788.1"/>
    </source>
</evidence>
<proteinExistence type="predicted"/>
<reference evidence="3 4" key="1">
    <citation type="submission" date="2017-09" db="EMBL/GenBank/DDBJ databases">
        <title>Bacterial strain isolated from the female urinary microbiota.</title>
        <authorList>
            <person name="Thomas-White K."/>
            <person name="Kumar N."/>
            <person name="Forster S."/>
            <person name="Putonti C."/>
            <person name="Lawley T."/>
            <person name="Wolfe A.J."/>
        </authorList>
    </citation>
    <scope>NUCLEOTIDE SEQUENCE [LARGE SCALE GENOMIC DNA]</scope>
    <source>
        <strain evidence="3 4">UMB0744</strain>
    </source>
</reference>
<feature type="domain" description="Tail spike" evidence="2">
    <location>
        <begin position="93"/>
        <end position="361"/>
    </location>
</feature>
<dbReference type="Pfam" id="PF06605">
    <property type="entry name" value="Prophage_tail"/>
    <property type="match status" value="1"/>
</dbReference>
<protein>
    <submittedName>
        <fullName evidence="3">Peptidase</fullName>
    </submittedName>
</protein>
<gene>
    <name evidence="3" type="ORF">CJ240_03475</name>
</gene>
<feature type="coiled-coil region" evidence="1">
    <location>
        <begin position="446"/>
        <end position="473"/>
    </location>
</feature>
<comment type="caution">
    <text evidence="3">The sequence shown here is derived from an EMBL/GenBank/DDBJ whole genome shotgun (WGS) entry which is preliminary data.</text>
</comment>
<name>A0ABX4URB4_9ACTO</name>
<dbReference type="Proteomes" id="UP000243201">
    <property type="component" value="Unassembled WGS sequence"/>
</dbReference>
<sequence length="901" mass="97811">MITIHDRSARDFTASGLAVLDRHLIDPVVSQELNGKFSLTFSYPFDGPAANLLVIENIVAAPVPGISRRQGFRISEVTTSLDGTLEVVAHHVFYDLSANLIADTYVVNKTAKAALDQLLGAANSPHGFSASSSDNSRRASARIVRTPLSAALLGDSDNSFISRWGGELTFDNWHIHHAPRIGANHGVVIRDRKNLSGYESSLDYTTIVTRILPVGYDGLLLPELYVDSPRISDYICPRIKVIRYGQVKAIKDPNKPREDELPLEQAHAWLRDLAKSEYALGLVDQPSCSYKISFVDLASTKEYADLREVETLSLGDSVTVRHSDSGMELTSRVLAYEYNPLGQEYISIELGSTAGKFTDITHTITAARSEASQAQQVASIALASADGKNTNHYGTNQPVSARLGDVWFKDNGEQVGIWIYKLTDTGQPGWVSLATDLNGAQLAANLQAAKTQIAQANASVEQVQASLKQTQGELIKTSTDTATAKAQAEKALKDATSTQNALEAFKVQVADETKNINASLTMVSDNVNLRVKRAEIITQINLSNETVLIDAAKVHISGQTSIDDAVIGTAMIADAAITNAKIGELSADKITTGTLASARIAAGSITSDKLTIANGYIQTVMIRDAAITSAKIAYIDASKITTGLLDANRIGAASITADKLSANAIQVGLAGWTSNIRINPTEISWYNGSELEGKIASTGMQFWYGNRYIGQLGRGHKKDHEEIEGISTSLANEGDYVAWTYQDAPNGDYFTCLTLDPKGRFYDSAGIHLGADLRTNGYKFYTTENRSVTLEDCVLTDRGTHPGWVGPTKLAKVVFHTYDVMIVTNGTFYNMTRLFDRLSDLMSRVNGLIGLLNQGWISTITSKPDGTISWTYFHNTGANVYQHCLNQAVFKKGIRDENLDS</sequence>
<keyword evidence="4" id="KW-1185">Reference proteome</keyword>
<accession>A0ABX4URB4</accession>
<keyword evidence="1" id="KW-0175">Coiled coil</keyword>
<evidence type="ECO:0000313" key="4">
    <source>
        <dbReference type="Proteomes" id="UP000243201"/>
    </source>
</evidence>
<dbReference type="InterPro" id="IPR010572">
    <property type="entry name" value="Tail_dom"/>
</dbReference>
<dbReference type="InterPro" id="IPR007119">
    <property type="entry name" value="Phage_tail_spike_N"/>
</dbReference>
<evidence type="ECO:0000259" key="2">
    <source>
        <dbReference type="Pfam" id="PF06605"/>
    </source>
</evidence>
<evidence type="ECO:0000256" key="1">
    <source>
        <dbReference type="SAM" id="Coils"/>
    </source>
</evidence>
<dbReference type="RefSeq" id="WP_102184079.1">
    <property type="nucleotide sequence ID" value="NZ_PNGC01000001.1"/>
</dbReference>